<dbReference type="EMBL" id="VEPZ02000884">
    <property type="protein sequence ID" value="KAE8712921.1"/>
    <property type="molecule type" value="Genomic_DNA"/>
</dbReference>
<keyword evidence="2" id="KW-0963">Cytoplasm</keyword>
<comment type="similarity">
    <text evidence="6">Belongs to the SOFL plant protein family.</text>
</comment>
<proteinExistence type="inferred from homology"/>
<evidence type="ECO:0000256" key="4">
    <source>
        <dbReference type="ARBA" id="ARBA00022864"/>
    </source>
</evidence>
<name>A0A6A3B9N8_HIBSY</name>
<evidence type="ECO:0000256" key="3">
    <source>
        <dbReference type="ARBA" id="ARBA00022712"/>
    </source>
</evidence>
<evidence type="ECO:0000256" key="7">
    <source>
        <dbReference type="SAM" id="MobiDB-lite"/>
    </source>
</evidence>
<comment type="subcellular location">
    <subcellularLocation>
        <location evidence="1">Cytoplasm</location>
    </subcellularLocation>
</comment>
<accession>A0A6A3B9N8</accession>
<comment type="caution">
    <text evidence="8">The sequence shown here is derived from an EMBL/GenBank/DDBJ whole genome shotgun (WGS) entry which is preliminary data.</text>
</comment>
<protein>
    <submittedName>
        <fullName evidence="8">Cell cycle progression protein 1</fullName>
    </submittedName>
</protein>
<dbReference type="AlphaFoldDB" id="A0A6A3B9N8"/>
<evidence type="ECO:0000256" key="6">
    <source>
        <dbReference type="ARBA" id="ARBA00024199"/>
    </source>
</evidence>
<evidence type="ECO:0000313" key="9">
    <source>
        <dbReference type="Proteomes" id="UP000436088"/>
    </source>
</evidence>
<dbReference type="GO" id="GO:0009691">
    <property type="term" value="P:cytokinin biosynthetic process"/>
    <property type="evidence" value="ECO:0007669"/>
    <property type="project" value="UniProtKB-KW"/>
</dbReference>
<evidence type="ECO:0000256" key="2">
    <source>
        <dbReference type="ARBA" id="ARBA00022490"/>
    </source>
</evidence>
<evidence type="ECO:0000313" key="8">
    <source>
        <dbReference type="EMBL" id="KAE8712921.1"/>
    </source>
</evidence>
<reference evidence="8" key="1">
    <citation type="submission" date="2019-09" db="EMBL/GenBank/DDBJ databases">
        <title>Draft genome information of white flower Hibiscus syriacus.</title>
        <authorList>
            <person name="Kim Y.-M."/>
        </authorList>
    </citation>
    <scope>NUCLEOTIDE SEQUENCE [LARGE SCALE GENOMIC DNA]</scope>
    <source>
        <strain evidence="8">YM2019G1</strain>
    </source>
</reference>
<keyword evidence="4" id="KW-0932">Cytokinin signaling pathway</keyword>
<dbReference type="Proteomes" id="UP000436088">
    <property type="component" value="Unassembled WGS sequence"/>
</dbReference>
<evidence type="ECO:0000256" key="1">
    <source>
        <dbReference type="ARBA" id="ARBA00004496"/>
    </source>
</evidence>
<organism evidence="8 9">
    <name type="scientific">Hibiscus syriacus</name>
    <name type="common">Rose of Sharon</name>
    <dbReference type="NCBI Taxonomy" id="106335"/>
    <lineage>
        <taxon>Eukaryota</taxon>
        <taxon>Viridiplantae</taxon>
        <taxon>Streptophyta</taxon>
        <taxon>Embryophyta</taxon>
        <taxon>Tracheophyta</taxon>
        <taxon>Spermatophyta</taxon>
        <taxon>Magnoliopsida</taxon>
        <taxon>eudicotyledons</taxon>
        <taxon>Gunneridae</taxon>
        <taxon>Pentapetalae</taxon>
        <taxon>rosids</taxon>
        <taxon>malvids</taxon>
        <taxon>Malvales</taxon>
        <taxon>Malvaceae</taxon>
        <taxon>Malvoideae</taxon>
        <taxon>Hibiscus</taxon>
    </lineage>
</organism>
<evidence type="ECO:0000256" key="5">
    <source>
        <dbReference type="ARBA" id="ARBA00023242"/>
    </source>
</evidence>
<gene>
    <name evidence="8" type="ORF">F3Y22_tig00110221pilonHSYRG00138</name>
</gene>
<keyword evidence="9" id="KW-1185">Reference proteome</keyword>
<dbReference type="GO" id="GO:0009736">
    <property type="term" value="P:cytokinin-activated signaling pathway"/>
    <property type="evidence" value="ECO:0007669"/>
    <property type="project" value="UniProtKB-KW"/>
</dbReference>
<dbReference type="InterPro" id="IPR044670">
    <property type="entry name" value="SOFL"/>
</dbReference>
<dbReference type="GO" id="GO:0005737">
    <property type="term" value="C:cytoplasm"/>
    <property type="evidence" value="ECO:0007669"/>
    <property type="project" value="UniProtKB-SubCell"/>
</dbReference>
<dbReference type="PANTHER" id="PTHR33347">
    <property type="entry name" value="OSJNBA0091C07.3 PROTEIN"/>
    <property type="match status" value="1"/>
</dbReference>
<keyword evidence="3" id="KW-0203">Cytokinin biosynthesis</keyword>
<sequence>MNVLSSECSSGCESGWTSYLEQSFCSYGSNDKKSGFCGEYRKGHKGKEDVVVVDDDDDDEEDLSMVSDASSGPPHFYEDDGYFNDDDHHHHTVPKVAELNKNGGKRHRNKEQQLPSLHDDTASSPRINFQKNNNFGHTNNTQASMEESGFHYHPQGFSATHFQGGPAFQGNFGFLQPSPPGNHLQGHQLSGFKEIREMRLRWFKFPNINLLLLAATMDFMTLGKKWNKGLPMNGKIQISQGDDHHLVPFIFHFLSKCHA</sequence>
<keyword evidence="5" id="KW-0539">Nucleus</keyword>
<feature type="region of interest" description="Disordered" evidence="7">
    <location>
        <begin position="99"/>
        <end position="125"/>
    </location>
</feature>
<dbReference type="PANTHER" id="PTHR33347:SF1">
    <property type="entry name" value="PROTEIN SOB FIVE-LIKE 5"/>
    <property type="match status" value="1"/>
</dbReference>